<dbReference type="Proteomes" id="UP000001572">
    <property type="component" value="Chromosome"/>
</dbReference>
<organism evidence="7 8">
    <name type="scientific">Alkaliphilus metalliredigens (strain QYMF)</name>
    <dbReference type="NCBI Taxonomy" id="293826"/>
    <lineage>
        <taxon>Bacteria</taxon>
        <taxon>Bacillati</taxon>
        <taxon>Bacillota</taxon>
        <taxon>Clostridia</taxon>
        <taxon>Peptostreptococcales</taxon>
        <taxon>Natronincolaceae</taxon>
        <taxon>Alkaliphilus</taxon>
    </lineage>
</organism>
<evidence type="ECO:0000313" key="8">
    <source>
        <dbReference type="Proteomes" id="UP000001572"/>
    </source>
</evidence>
<dbReference type="RefSeq" id="WP_012064743.1">
    <property type="nucleotide sequence ID" value="NC_009633.1"/>
</dbReference>
<dbReference type="PANTHER" id="PTHR35936">
    <property type="entry name" value="MEMBRANE-BOUND LYTIC MUREIN TRANSGLYCOSYLASE F"/>
    <property type="match status" value="1"/>
</dbReference>
<evidence type="ECO:0000256" key="2">
    <source>
        <dbReference type="ARBA" id="ARBA00010333"/>
    </source>
</evidence>
<evidence type="ECO:0000259" key="6">
    <source>
        <dbReference type="SMART" id="SM00062"/>
    </source>
</evidence>
<gene>
    <name evidence="7" type="ordered locus">Amet_3661</name>
</gene>
<feature type="domain" description="Solute-binding protein family 3/N-terminal" evidence="6">
    <location>
        <begin position="57"/>
        <end position="276"/>
    </location>
</feature>
<evidence type="ECO:0000256" key="3">
    <source>
        <dbReference type="ARBA" id="ARBA00022729"/>
    </source>
</evidence>
<proteinExistence type="inferred from homology"/>
<dbReference type="InterPro" id="IPR018313">
    <property type="entry name" value="SBP_3_CS"/>
</dbReference>
<comment type="similarity">
    <text evidence="2 4">Belongs to the bacterial solute-binding protein 3 family.</text>
</comment>
<dbReference type="EMBL" id="CP000724">
    <property type="protein sequence ID" value="ABR49783.1"/>
    <property type="molecule type" value="Genomic_DNA"/>
</dbReference>
<dbReference type="Gene3D" id="3.40.190.10">
    <property type="entry name" value="Periplasmic binding protein-like II"/>
    <property type="match status" value="2"/>
</dbReference>
<name>A6TUB5_ALKMQ</name>
<evidence type="ECO:0000256" key="5">
    <source>
        <dbReference type="SAM" id="SignalP"/>
    </source>
</evidence>
<keyword evidence="3 5" id="KW-0732">Signal</keyword>
<dbReference type="SMART" id="SM00062">
    <property type="entry name" value="PBPb"/>
    <property type="match status" value="1"/>
</dbReference>
<evidence type="ECO:0000256" key="4">
    <source>
        <dbReference type="RuleBase" id="RU003744"/>
    </source>
</evidence>
<feature type="chain" id="PRO_5038915217" evidence="5">
    <location>
        <begin position="22"/>
        <end position="280"/>
    </location>
</feature>
<dbReference type="HOGENOM" id="CLU_019602_18_5_9"/>
<dbReference type="SUPFAM" id="SSF53850">
    <property type="entry name" value="Periplasmic binding protein-like II"/>
    <property type="match status" value="1"/>
</dbReference>
<feature type="signal peptide" evidence="5">
    <location>
        <begin position="1"/>
        <end position="21"/>
    </location>
</feature>
<dbReference type="STRING" id="293826.Amet_3661"/>
<dbReference type="Pfam" id="PF00497">
    <property type="entry name" value="SBP_bac_3"/>
    <property type="match status" value="1"/>
</dbReference>
<keyword evidence="8" id="KW-1185">Reference proteome</keyword>
<dbReference type="KEGG" id="amt:Amet_3661"/>
<dbReference type="PROSITE" id="PS01039">
    <property type="entry name" value="SBP_BACTERIAL_3"/>
    <property type="match status" value="1"/>
</dbReference>
<reference evidence="8" key="1">
    <citation type="journal article" date="2016" name="Genome Announc.">
        <title>Complete genome sequence of Alkaliphilus metalliredigens strain QYMF, an alkaliphilic and metal-reducing bacterium isolated from borax-contaminated leachate ponds.</title>
        <authorList>
            <person name="Hwang C."/>
            <person name="Copeland A."/>
            <person name="Lucas S."/>
            <person name="Lapidus A."/>
            <person name="Barry K."/>
            <person name="Detter J.C."/>
            <person name="Glavina Del Rio T."/>
            <person name="Hammon N."/>
            <person name="Israni S."/>
            <person name="Dalin E."/>
            <person name="Tice H."/>
            <person name="Pitluck S."/>
            <person name="Chertkov O."/>
            <person name="Brettin T."/>
            <person name="Bruce D."/>
            <person name="Han C."/>
            <person name="Schmutz J."/>
            <person name="Larimer F."/>
            <person name="Land M.L."/>
            <person name="Hauser L."/>
            <person name="Kyrpides N."/>
            <person name="Mikhailova N."/>
            <person name="Ye Q."/>
            <person name="Zhou J."/>
            <person name="Richardson P."/>
            <person name="Fields M.W."/>
        </authorList>
    </citation>
    <scope>NUCLEOTIDE SEQUENCE [LARGE SCALE GENOMIC DNA]</scope>
    <source>
        <strain evidence="8">QYMF</strain>
    </source>
</reference>
<dbReference type="PROSITE" id="PS51257">
    <property type="entry name" value="PROKAR_LIPOPROTEIN"/>
    <property type="match status" value="1"/>
</dbReference>
<dbReference type="AlphaFoldDB" id="A6TUB5"/>
<dbReference type="PANTHER" id="PTHR35936:SF19">
    <property type="entry name" value="AMINO-ACID-BINDING PROTEIN YXEM-RELATED"/>
    <property type="match status" value="1"/>
</dbReference>
<dbReference type="eggNOG" id="COG0834">
    <property type="taxonomic scope" value="Bacteria"/>
</dbReference>
<dbReference type="InterPro" id="IPR001638">
    <property type="entry name" value="Solute-binding_3/MltF_N"/>
</dbReference>
<evidence type="ECO:0000256" key="1">
    <source>
        <dbReference type="ARBA" id="ARBA00004196"/>
    </source>
</evidence>
<comment type="subcellular location">
    <subcellularLocation>
        <location evidence="1">Cell envelope</location>
    </subcellularLocation>
</comment>
<evidence type="ECO:0000313" key="7">
    <source>
        <dbReference type="EMBL" id="ABR49783.1"/>
    </source>
</evidence>
<protein>
    <submittedName>
        <fullName evidence="7">Extracellular solute-binding protein, family 3</fullName>
    </submittedName>
</protein>
<accession>A6TUB5</accession>
<dbReference type="GO" id="GO:0030313">
    <property type="term" value="C:cell envelope"/>
    <property type="evidence" value="ECO:0007669"/>
    <property type="project" value="UniProtKB-SubCell"/>
</dbReference>
<sequence length="280" mass="30650">MMKKLGTVFLIMMLLFMVGCAGENVEPVETDPDMDSDANVEIDVDGGTLEDINARGSLTFAMTGAYPPFNFIDTDGQLIGFDIDIANAIAEKMGVEAEPMTVLWDGIISGLTSGRFDMIIGSMAITDERLERVNFSTPYYYDGAQFFGSEELEENDLSQIEDAAVGVVTGTTFQDFLVDMENVTDILQFESDVDNMRAVQQGRSDGLITGLLVGLHGIESFDMPLKPVGEPLYIEEIGIAIRKDDTDLLDAVNDALQEIIQDGTYAEISNTWFGTNILDN</sequence>